<name>A0A5A7SD50_9NOCA</name>
<dbReference type="AlphaFoldDB" id="A0A5A7SD50"/>
<dbReference type="InterPro" id="IPR025734">
    <property type="entry name" value="EspG"/>
</dbReference>
<proteinExistence type="inferred from homology"/>
<dbReference type="Proteomes" id="UP000322244">
    <property type="component" value="Unassembled WGS sequence"/>
</dbReference>
<evidence type="ECO:0000256" key="1">
    <source>
        <dbReference type="ARBA" id="ARBA00004496"/>
    </source>
</evidence>
<keyword evidence="6" id="KW-1185">Reference proteome</keyword>
<evidence type="ECO:0000313" key="6">
    <source>
        <dbReference type="Proteomes" id="UP000322244"/>
    </source>
</evidence>
<accession>A0A5A7SD50</accession>
<evidence type="ECO:0000313" key="5">
    <source>
        <dbReference type="EMBL" id="KAA0022513.1"/>
    </source>
</evidence>
<comment type="similarity">
    <text evidence="2">Belongs to the EspG family.</text>
</comment>
<gene>
    <name evidence="5" type="ORF">FOY51_12480</name>
</gene>
<dbReference type="EMBL" id="VLNY01000005">
    <property type="protein sequence ID" value="KAA0022513.1"/>
    <property type="molecule type" value="Genomic_DNA"/>
</dbReference>
<evidence type="ECO:0000256" key="2">
    <source>
        <dbReference type="ARBA" id="ARBA00006411"/>
    </source>
</evidence>
<keyword evidence="3" id="KW-0963">Cytoplasm</keyword>
<dbReference type="Pfam" id="PF14011">
    <property type="entry name" value="ESX-1_EspG"/>
    <property type="match status" value="1"/>
</dbReference>
<keyword evidence="4" id="KW-0143">Chaperone</keyword>
<protein>
    <submittedName>
        <fullName evidence="5">ESX secretion-associated protein EspG</fullName>
    </submittedName>
</protein>
<comment type="subcellular location">
    <subcellularLocation>
        <location evidence="1">Cytoplasm</location>
    </subcellularLocation>
</comment>
<evidence type="ECO:0000256" key="3">
    <source>
        <dbReference type="ARBA" id="ARBA00022490"/>
    </source>
</evidence>
<reference evidence="5 6" key="1">
    <citation type="submission" date="2019-07" db="EMBL/GenBank/DDBJ databases">
        <title>Rhodococcus cavernicolus sp. nov., isolated from a cave.</title>
        <authorList>
            <person name="Lee S.D."/>
        </authorList>
    </citation>
    <scope>NUCLEOTIDE SEQUENCE [LARGE SCALE GENOMIC DNA]</scope>
    <source>
        <strain evidence="5 6">C1-24</strain>
    </source>
</reference>
<dbReference type="OrthoDB" id="4532341at2"/>
<sequence length="244" mass="26165">MGRGVKWKFTPDQFIHVWEAAGLDRIPYPLSVRPSDRTDNERAARLKELAGWHRVFATPEVDVALRVLASPELRVEVFGLVGQDDSRPIRVLGAGVGDAVAVVSQVPGVTPDVGGNITLTLGPPETLPARIVSALPTVDAGREPTRSASLAEVEQDSKNIVMSSPTVKSVAGQVRKALNAPRNGIGQMLATTRLDAKVAHPPEVLSWIDVARDGRYLVRTGADVDVVPATKDVLVAELLRLLQS</sequence>
<comment type="caution">
    <text evidence="5">The sequence shown here is derived from an EMBL/GenBank/DDBJ whole genome shotgun (WGS) entry which is preliminary data.</text>
</comment>
<evidence type="ECO:0000256" key="4">
    <source>
        <dbReference type="ARBA" id="ARBA00023186"/>
    </source>
</evidence>
<organism evidence="5 6">
    <name type="scientific">Antrihabitans cavernicola</name>
    <dbReference type="NCBI Taxonomy" id="2495913"/>
    <lineage>
        <taxon>Bacteria</taxon>
        <taxon>Bacillati</taxon>
        <taxon>Actinomycetota</taxon>
        <taxon>Actinomycetes</taxon>
        <taxon>Mycobacteriales</taxon>
        <taxon>Nocardiaceae</taxon>
        <taxon>Antrihabitans</taxon>
    </lineage>
</organism>